<keyword evidence="1" id="KW-0472">Membrane</keyword>
<feature type="transmembrane region" description="Helical" evidence="1">
    <location>
        <begin position="268"/>
        <end position="293"/>
    </location>
</feature>
<sequence length="312" mass="32524">MIQRILFAASTHARLCLILGLAGGLLLPAVAGALVPWLPHMVAGLLTITALRIGWRAAMGAVGDLRWGLSAVLLLQMGVPLACLGIMTLAGFGDSPATLAIVLASAAPAIAGSVNLALILGLDGGRMMQIFVLGTAAFPLTVLPVLAALPQLGPVTDVVFAALRLLVIIAVSAGTGFVLRRVFFPSPSQDQIKALDGLSVIAFSSIVVGLMAALNPALRSDPVAVLWWALLAFAISYLLQLFTLLALRHGKLKAVAGPIAIGAGNRNIAIFLVALPAEVLAPLMVFIGCWQLPMYLTPVLLPRLYKWALGDE</sequence>
<evidence type="ECO:0000256" key="1">
    <source>
        <dbReference type="SAM" id="Phobius"/>
    </source>
</evidence>
<organism evidence="2 3">
    <name type="scientific">Sulfitobacter mediterraneus</name>
    <dbReference type="NCBI Taxonomy" id="83219"/>
    <lineage>
        <taxon>Bacteria</taxon>
        <taxon>Pseudomonadati</taxon>
        <taxon>Pseudomonadota</taxon>
        <taxon>Alphaproteobacteria</taxon>
        <taxon>Rhodobacterales</taxon>
        <taxon>Roseobacteraceae</taxon>
        <taxon>Sulfitobacter</taxon>
    </lineage>
</organism>
<feature type="transmembrane region" description="Helical" evidence="1">
    <location>
        <begin position="12"/>
        <end position="31"/>
    </location>
</feature>
<dbReference type="eggNOG" id="COG0385">
    <property type="taxonomic scope" value="Bacteria"/>
</dbReference>
<accession>A0A061SRL2</accession>
<feature type="transmembrane region" description="Helical" evidence="1">
    <location>
        <begin position="195"/>
        <end position="214"/>
    </location>
</feature>
<feature type="transmembrane region" description="Helical" evidence="1">
    <location>
        <begin position="130"/>
        <end position="149"/>
    </location>
</feature>
<dbReference type="InterPro" id="IPR038770">
    <property type="entry name" value="Na+/solute_symporter_sf"/>
</dbReference>
<reference evidence="2 3" key="1">
    <citation type="journal article" date="2014" name="Genome Announc.">
        <title>Draft Genome Sequences of Two Isolates of the Roseobacter Group, Sulfitobacter sp. Strains 3SOLIMAR09 and 1FIGIMAR09, from Harbors of Mallorca Island (Mediterranean Sea).</title>
        <authorList>
            <person name="Mas-Llado M."/>
            <person name="Pina-Villalonga J.M."/>
            <person name="Brunet-Galmes I."/>
            <person name="Nogales B."/>
            <person name="Bosch R."/>
        </authorList>
    </citation>
    <scope>NUCLEOTIDE SEQUENCE [LARGE SCALE GENOMIC DNA]</scope>
    <source>
        <strain evidence="2 3">1FIGIMAR09</strain>
    </source>
</reference>
<feature type="transmembrane region" description="Helical" evidence="1">
    <location>
        <begin position="67"/>
        <end position="92"/>
    </location>
</feature>
<name>A0A061SRL2_9RHOB</name>
<dbReference type="STRING" id="83219.PM02_02445"/>
<keyword evidence="1" id="KW-0812">Transmembrane</keyword>
<protein>
    <recommendedName>
        <fullName evidence="4">Bile acid:sodium symporter</fullName>
    </recommendedName>
</protein>
<dbReference type="Proteomes" id="UP000027337">
    <property type="component" value="Unassembled WGS sequence"/>
</dbReference>
<dbReference type="RefSeq" id="WP_037904855.1">
    <property type="nucleotide sequence ID" value="NZ_JAFBPZ010000001.1"/>
</dbReference>
<gene>
    <name evidence="2" type="ORF">PM02_02445</name>
</gene>
<dbReference type="EMBL" id="JEMU01000002">
    <property type="protein sequence ID" value="KAJ04331.1"/>
    <property type="molecule type" value="Genomic_DNA"/>
</dbReference>
<feature type="transmembrane region" description="Helical" evidence="1">
    <location>
        <begin position="161"/>
        <end position="183"/>
    </location>
</feature>
<dbReference type="AlphaFoldDB" id="A0A061SRL2"/>
<feature type="transmembrane region" description="Helical" evidence="1">
    <location>
        <begin position="226"/>
        <end position="247"/>
    </location>
</feature>
<feature type="transmembrane region" description="Helical" evidence="1">
    <location>
        <begin position="37"/>
        <end position="55"/>
    </location>
</feature>
<evidence type="ECO:0000313" key="2">
    <source>
        <dbReference type="EMBL" id="KAJ04331.1"/>
    </source>
</evidence>
<proteinExistence type="predicted"/>
<evidence type="ECO:0008006" key="4">
    <source>
        <dbReference type="Google" id="ProtNLM"/>
    </source>
</evidence>
<dbReference type="Gene3D" id="1.20.1530.20">
    <property type="match status" value="1"/>
</dbReference>
<evidence type="ECO:0000313" key="3">
    <source>
        <dbReference type="Proteomes" id="UP000027337"/>
    </source>
</evidence>
<keyword evidence="3" id="KW-1185">Reference proteome</keyword>
<comment type="caution">
    <text evidence="2">The sequence shown here is derived from an EMBL/GenBank/DDBJ whole genome shotgun (WGS) entry which is preliminary data.</text>
</comment>
<feature type="transmembrane region" description="Helical" evidence="1">
    <location>
        <begin position="98"/>
        <end position="118"/>
    </location>
</feature>
<keyword evidence="1" id="KW-1133">Transmembrane helix</keyword>